<accession>A0A4R5UBV1</accession>
<gene>
    <name evidence="3" type="ORF">E2F49_00810</name>
</gene>
<evidence type="ECO:0000313" key="3">
    <source>
        <dbReference type="EMBL" id="TDK32653.1"/>
    </source>
</evidence>
<dbReference type="AlphaFoldDB" id="A0A4R5UBV1"/>
<evidence type="ECO:0000256" key="1">
    <source>
        <dbReference type="ARBA" id="ARBA00023002"/>
    </source>
</evidence>
<dbReference type="Gene3D" id="3.30.9.10">
    <property type="entry name" value="D-Amino Acid Oxidase, subunit A, domain 2"/>
    <property type="match status" value="1"/>
</dbReference>
<sequence>MSARDDVLIVGGGVIGLASGIALLQAGRRVRVLEAGSAGSGSSHGNCGTITPSHAAPLAAPGTVSKALRWMLMPDAPFRVSPRFDPALWRWFAGFAARCNRRDWLRAMQARSTILEASRAAFPDWLDTLGIDCEFEASGVDYVYRDRADFDAFEDEAEQLRALGVAVERIEGADYLRQEPALREGVVGAIRFPGDARLRPDRYVAGLARAFRALGGELTEQAEVLAIDETAEGVRVQTRQGAFAGRDLLLATGAWSPLLARTLRMRVPVQPGKGYSITYARPSLVPRHPMVLHERSVCVTVWDSGFRLGSTMEFSGYDRSLNRVRLDALERAAREYLHEPVGPVREEEWFGWRPVSIDDVPILGAAPGHRHLWLATGHGMLGVSMSVATGHLMSDLICGRAPRFDPAPYAPARFA</sequence>
<dbReference type="InterPro" id="IPR036188">
    <property type="entry name" value="FAD/NAD-bd_sf"/>
</dbReference>
<dbReference type="GO" id="GO:0016491">
    <property type="term" value="F:oxidoreductase activity"/>
    <property type="evidence" value="ECO:0007669"/>
    <property type="project" value="UniProtKB-KW"/>
</dbReference>
<dbReference type="GO" id="GO:0005737">
    <property type="term" value="C:cytoplasm"/>
    <property type="evidence" value="ECO:0007669"/>
    <property type="project" value="TreeGrafter"/>
</dbReference>
<feature type="domain" description="FAD dependent oxidoreductase" evidence="2">
    <location>
        <begin position="6"/>
        <end position="396"/>
    </location>
</feature>
<name>A0A4R5UBV1_9GAMM</name>
<dbReference type="SUPFAM" id="SSF54373">
    <property type="entry name" value="FAD-linked reductases, C-terminal domain"/>
    <property type="match status" value="1"/>
</dbReference>
<dbReference type="SUPFAM" id="SSF51905">
    <property type="entry name" value="FAD/NAD(P)-binding domain"/>
    <property type="match status" value="1"/>
</dbReference>
<protein>
    <submittedName>
        <fullName evidence="3">FAD-dependent oxidoreductase</fullName>
    </submittedName>
</protein>
<organism evidence="3 4">
    <name type="scientific">Luteimonas terrae</name>
    <dbReference type="NCBI Taxonomy" id="1530191"/>
    <lineage>
        <taxon>Bacteria</taxon>
        <taxon>Pseudomonadati</taxon>
        <taxon>Pseudomonadota</taxon>
        <taxon>Gammaproteobacteria</taxon>
        <taxon>Lysobacterales</taxon>
        <taxon>Lysobacteraceae</taxon>
        <taxon>Luteimonas</taxon>
    </lineage>
</organism>
<dbReference type="InterPro" id="IPR006076">
    <property type="entry name" value="FAD-dep_OxRdtase"/>
</dbReference>
<dbReference type="OrthoDB" id="9805337at2"/>
<comment type="caution">
    <text evidence="3">The sequence shown here is derived from an EMBL/GenBank/DDBJ whole genome shotgun (WGS) entry which is preliminary data.</text>
</comment>
<dbReference type="PANTHER" id="PTHR13847:SF289">
    <property type="entry name" value="GLYCINE OXIDASE"/>
    <property type="match status" value="1"/>
</dbReference>
<reference evidence="3 4" key="1">
    <citation type="submission" date="2019-03" db="EMBL/GenBank/DDBJ databases">
        <title>Luteimonas zhaokaii sp.nov., isolated from the rectal contents of Plateau pika in Yushu, Qinghai Province, China.</title>
        <authorList>
            <person name="Zhang G."/>
        </authorList>
    </citation>
    <scope>NUCLEOTIDE SEQUENCE [LARGE SCALE GENOMIC DNA]</scope>
    <source>
        <strain evidence="3 4">THG-MD21</strain>
    </source>
</reference>
<dbReference type="PANTHER" id="PTHR13847">
    <property type="entry name" value="SARCOSINE DEHYDROGENASE-RELATED"/>
    <property type="match status" value="1"/>
</dbReference>
<dbReference type="Gene3D" id="3.50.50.60">
    <property type="entry name" value="FAD/NAD(P)-binding domain"/>
    <property type="match status" value="2"/>
</dbReference>
<keyword evidence="1" id="KW-0560">Oxidoreductase</keyword>
<dbReference type="Proteomes" id="UP000295543">
    <property type="component" value="Unassembled WGS sequence"/>
</dbReference>
<proteinExistence type="predicted"/>
<dbReference type="EMBL" id="SMTG01000002">
    <property type="protein sequence ID" value="TDK32653.1"/>
    <property type="molecule type" value="Genomic_DNA"/>
</dbReference>
<dbReference type="RefSeq" id="WP_133392220.1">
    <property type="nucleotide sequence ID" value="NZ_SMTG01000002.1"/>
</dbReference>
<evidence type="ECO:0000259" key="2">
    <source>
        <dbReference type="Pfam" id="PF01266"/>
    </source>
</evidence>
<evidence type="ECO:0000313" key="4">
    <source>
        <dbReference type="Proteomes" id="UP000295543"/>
    </source>
</evidence>
<dbReference type="Pfam" id="PF01266">
    <property type="entry name" value="DAO"/>
    <property type="match status" value="1"/>
</dbReference>
<keyword evidence="4" id="KW-1185">Reference proteome</keyword>